<name>A0A072U9W5_MEDTR</name>
<evidence type="ECO:0000313" key="3">
    <source>
        <dbReference type="Proteomes" id="UP000002051"/>
    </source>
</evidence>
<accession>A0A072U9W5</accession>
<proteinExistence type="predicted"/>
<dbReference type="AlphaFoldDB" id="A0A072U9W5"/>
<evidence type="ECO:0000313" key="2">
    <source>
        <dbReference type="EnsemblPlants" id="KEH26412"/>
    </source>
</evidence>
<dbReference type="Proteomes" id="UP000002051">
    <property type="component" value="Chromosome 6"/>
</dbReference>
<keyword evidence="3" id="KW-1185">Reference proteome</keyword>
<protein>
    <submittedName>
        <fullName evidence="1 2">Uncharacterized protein</fullName>
    </submittedName>
</protein>
<dbReference type="EMBL" id="CM001222">
    <property type="protein sequence ID" value="KEH26412.1"/>
    <property type="molecule type" value="Genomic_DNA"/>
</dbReference>
<reference evidence="2" key="3">
    <citation type="submission" date="2015-04" db="UniProtKB">
        <authorList>
            <consortium name="EnsemblPlants"/>
        </authorList>
    </citation>
    <scope>IDENTIFICATION</scope>
    <source>
        <strain evidence="2">cv. Jemalong A17</strain>
    </source>
</reference>
<organism evidence="1 3">
    <name type="scientific">Medicago truncatula</name>
    <name type="common">Barrel medic</name>
    <name type="synonym">Medicago tribuloides</name>
    <dbReference type="NCBI Taxonomy" id="3880"/>
    <lineage>
        <taxon>Eukaryota</taxon>
        <taxon>Viridiplantae</taxon>
        <taxon>Streptophyta</taxon>
        <taxon>Embryophyta</taxon>
        <taxon>Tracheophyta</taxon>
        <taxon>Spermatophyta</taxon>
        <taxon>Magnoliopsida</taxon>
        <taxon>eudicotyledons</taxon>
        <taxon>Gunneridae</taxon>
        <taxon>Pentapetalae</taxon>
        <taxon>rosids</taxon>
        <taxon>fabids</taxon>
        <taxon>Fabales</taxon>
        <taxon>Fabaceae</taxon>
        <taxon>Papilionoideae</taxon>
        <taxon>50 kb inversion clade</taxon>
        <taxon>NPAAA clade</taxon>
        <taxon>Hologalegina</taxon>
        <taxon>IRL clade</taxon>
        <taxon>Trifolieae</taxon>
        <taxon>Medicago</taxon>
    </lineage>
</organism>
<reference evidence="1 3" key="2">
    <citation type="journal article" date="2014" name="BMC Genomics">
        <title>An improved genome release (version Mt4.0) for the model legume Medicago truncatula.</title>
        <authorList>
            <person name="Tang H."/>
            <person name="Krishnakumar V."/>
            <person name="Bidwell S."/>
            <person name="Rosen B."/>
            <person name="Chan A."/>
            <person name="Zhou S."/>
            <person name="Gentzbittel L."/>
            <person name="Childs K.L."/>
            <person name="Yandell M."/>
            <person name="Gundlach H."/>
            <person name="Mayer K.F."/>
            <person name="Schwartz D.C."/>
            <person name="Town C.D."/>
        </authorList>
    </citation>
    <scope>GENOME REANNOTATION</scope>
    <source>
        <strain evidence="1">A17</strain>
        <strain evidence="2 3">cv. Jemalong A17</strain>
    </source>
</reference>
<dbReference type="HOGENOM" id="CLU_2945231_0_0_1"/>
<gene>
    <name evidence="1" type="ordered locus">MTR_6g055395</name>
</gene>
<dbReference type="EnsemblPlants" id="KEH26412">
    <property type="protein sequence ID" value="KEH26412"/>
    <property type="gene ID" value="MTR_6g055395"/>
</dbReference>
<reference evidence="1 3" key="1">
    <citation type="journal article" date="2011" name="Nature">
        <title>The Medicago genome provides insight into the evolution of rhizobial symbioses.</title>
        <authorList>
            <person name="Young N.D."/>
            <person name="Debelle F."/>
            <person name="Oldroyd G.E."/>
            <person name="Geurts R."/>
            <person name="Cannon S.B."/>
            <person name="Udvardi M.K."/>
            <person name="Benedito V.A."/>
            <person name="Mayer K.F."/>
            <person name="Gouzy J."/>
            <person name="Schoof H."/>
            <person name="Van de Peer Y."/>
            <person name="Proost S."/>
            <person name="Cook D.R."/>
            <person name="Meyers B.C."/>
            <person name="Spannagl M."/>
            <person name="Cheung F."/>
            <person name="De Mita S."/>
            <person name="Krishnakumar V."/>
            <person name="Gundlach H."/>
            <person name="Zhou S."/>
            <person name="Mudge J."/>
            <person name="Bharti A.K."/>
            <person name="Murray J.D."/>
            <person name="Naoumkina M.A."/>
            <person name="Rosen B."/>
            <person name="Silverstein K.A."/>
            <person name="Tang H."/>
            <person name="Rombauts S."/>
            <person name="Zhao P.X."/>
            <person name="Zhou P."/>
            <person name="Barbe V."/>
            <person name="Bardou P."/>
            <person name="Bechner M."/>
            <person name="Bellec A."/>
            <person name="Berger A."/>
            <person name="Berges H."/>
            <person name="Bidwell S."/>
            <person name="Bisseling T."/>
            <person name="Choisne N."/>
            <person name="Couloux A."/>
            <person name="Denny R."/>
            <person name="Deshpande S."/>
            <person name="Dai X."/>
            <person name="Doyle J.J."/>
            <person name="Dudez A.M."/>
            <person name="Farmer A.D."/>
            <person name="Fouteau S."/>
            <person name="Franken C."/>
            <person name="Gibelin C."/>
            <person name="Gish J."/>
            <person name="Goldstein S."/>
            <person name="Gonzalez A.J."/>
            <person name="Green P.J."/>
            <person name="Hallab A."/>
            <person name="Hartog M."/>
            <person name="Hua A."/>
            <person name="Humphray S.J."/>
            <person name="Jeong D.H."/>
            <person name="Jing Y."/>
            <person name="Jocker A."/>
            <person name="Kenton S.M."/>
            <person name="Kim D.J."/>
            <person name="Klee K."/>
            <person name="Lai H."/>
            <person name="Lang C."/>
            <person name="Lin S."/>
            <person name="Macmil S.L."/>
            <person name="Magdelenat G."/>
            <person name="Matthews L."/>
            <person name="McCorrison J."/>
            <person name="Monaghan E.L."/>
            <person name="Mun J.H."/>
            <person name="Najar F.Z."/>
            <person name="Nicholson C."/>
            <person name="Noirot C."/>
            <person name="O'Bleness M."/>
            <person name="Paule C.R."/>
            <person name="Poulain J."/>
            <person name="Prion F."/>
            <person name="Qin B."/>
            <person name="Qu C."/>
            <person name="Retzel E.F."/>
            <person name="Riddle C."/>
            <person name="Sallet E."/>
            <person name="Samain S."/>
            <person name="Samson N."/>
            <person name="Sanders I."/>
            <person name="Saurat O."/>
            <person name="Scarpelli C."/>
            <person name="Schiex T."/>
            <person name="Segurens B."/>
            <person name="Severin A.J."/>
            <person name="Sherrier D.J."/>
            <person name="Shi R."/>
            <person name="Sims S."/>
            <person name="Singer S.R."/>
            <person name="Sinharoy S."/>
            <person name="Sterck L."/>
            <person name="Viollet A."/>
            <person name="Wang B.B."/>
            <person name="Wang K."/>
            <person name="Wang M."/>
            <person name="Wang X."/>
            <person name="Warfsmann J."/>
            <person name="Weissenbach J."/>
            <person name="White D.D."/>
            <person name="White J.D."/>
            <person name="Wiley G.B."/>
            <person name="Wincker P."/>
            <person name="Xing Y."/>
            <person name="Yang L."/>
            <person name="Yao Z."/>
            <person name="Ying F."/>
            <person name="Zhai J."/>
            <person name="Zhou L."/>
            <person name="Zuber A."/>
            <person name="Denarie J."/>
            <person name="Dixon R.A."/>
            <person name="May G.D."/>
            <person name="Schwartz D.C."/>
            <person name="Rogers J."/>
            <person name="Quetier F."/>
            <person name="Town C.D."/>
            <person name="Roe B.A."/>
        </authorList>
    </citation>
    <scope>NUCLEOTIDE SEQUENCE [LARGE SCALE GENOMIC DNA]</scope>
    <source>
        <strain evidence="1">A17</strain>
        <strain evidence="2 3">cv. Jemalong A17</strain>
    </source>
</reference>
<sequence length="60" mass="6881">MTLLRHLKAENRWIPRPVVHSRSLPPPRTSLLESLPPPAHSSSRFFLSNKVRVSKSLELL</sequence>
<evidence type="ECO:0000313" key="1">
    <source>
        <dbReference type="EMBL" id="KEH26412.1"/>
    </source>
</evidence>